<keyword evidence="10" id="KW-0496">Mitochondrion</keyword>
<comment type="caution">
    <text evidence="15">The sequence shown here is derived from an EMBL/GenBank/DDBJ whole genome shotgun (WGS) entry which is preliminary data.</text>
</comment>
<comment type="similarity">
    <text evidence="3">Belongs to the metallo-beta-lactamase superfamily. Glyoxalase II family.</text>
</comment>
<dbReference type="InterPro" id="IPR051682">
    <property type="entry name" value="Mito_Persulfide_Diox"/>
</dbReference>
<keyword evidence="9" id="KW-0408">Iron</keyword>
<keyword evidence="8" id="KW-0560">Oxidoreductase</keyword>
<dbReference type="EC" id="1.13.11.18" evidence="12"/>
<protein>
    <recommendedName>
        <fullName evidence="12">persulfide dioxygenase</fullName>
        <ecNumber evidence="12">1.13.11.18</ecNumber>
    </recommendedName>
    <alternativeName>
        <fullName evidence="13">Sulfur dioxygenase ETHE1</fullName>
    </alternativeName>
</protein>
<evidence type="ECO:0000256" key="8">
    <source>
        <dbReference type="ARBA" id="ARBA00023002"/>
    </source>
</evidence>
<evidence type="ECO:0000256" key="2">
    <source>
        <dbReference type="ARBA" id="ARBA00004173"/>
    </source>
</evidence>
<evidence type="ECO:0000313" key="15">
    <source>
        <dbReference type="EMBL" id="CAK9155540.1"/>
    </source>
</evidence>
<evidence type="ECO:0000256" key="4">
    <source>
        <dbReference type="ARBA" id="ARBA00022723"/>
    </source>
</evidence>
<dbReference type="InterPro" id="IPR036866">
    <property type="entry name" value="RibonucZ/Hydroxyglut_hydro"/>
</dbReference>
<dbReference type="InterPro" id="IPR044528">
    <property type="entry name" value="POD-like_MBL-fold"/>
</dbReference>
<gene>
    <name evidence="15" type="ORF">ILEXP_LOCUS23949</name>
</gene>
<evidence type="ECO:0000256" key="13">
    <source>
        <dbReference type="ARBA" id="ARBA00077964"/>
    </source>
</evidence>
<evidence type="ECO:0000256" key="3">
    <source>
        <dbReference type="ARBA" id="ARBA00006759"/>
    </source>
</evidence>
<evidence type="ECO:0000256" key="6">
    <source>
        <dbReference type="ARBA" id="ARBA00022964"/>
    </source>
</evidence>
<evidence type="ECO:0000256" key="11">
    <source>
        <dbReference type="ARBA" id="ARBA00050990"/>
    </source>
</evidence>
<dbReference type="GO" id="GO:0050313">
    <property type="term" value="F:sulfur dioxygenase activity"/>
    <property type="evidence" value="ECO:0007669"/>
    <property type="project" value="UniProtKB-EC"/>
</dbReference>
<keyword evidence="6" id="KW-0223">Dioxygenase</keyword>
<keyword evidence="5" id="KW-0809">Transit peptide</keyword>
<evidence type="ECO:0000256" key="10">
    <source>
        <dbReference type="ARBA" id="ARBA00023128"/>
    </source>
</evidence>
<dbReference type="Proteomes" id="UP001642360">
    <property type="component" value="Unassembled WGS sequence"/>
</dbReference>
<dbReference type="PANTHER" id="PTHR43084">
    <property type="entry name" value="PERSULFIDE DIOXYGENASE ETHE1"/>
    <property type="match status" value="1"/>
</dbReference>
<comment type="cofactor">
    <cofactor evidence="1">
        <name>Fe(2+)</name>
        <dbReference type="ChEBI" id="CHEBI:29033"/>
    </cofactor>
</comment>
<dbReference type="GO" id="GO:0046872">
    <property type="term" value="F:metal ion binding"/>
    <property type="evidence" value="ECO:0007669"/>
    <property type="project" value="UniProtKB-KW"/>
</dbReference>
<dbReference type="SUPFAM" id="SSF56281">
    <property type="entry name" value="Metallo-hydrolase/oxidoreductase"/>
    <property type="match status" value="1"/>
</dbReference>
<dbReference type="InterPro" id="IPR001279">
    <property type="entry name" value="Metallo-B-lactamas"/>
</dbReference>
<keyword evidence="16" id="KW-1185">Reference proteome</keyword>
<evidence type="ECO:0000259" key="14">
    <source>
        <dbReference type="SMART" id="SM00849"/>
    </source>
</evidence>
<dbReference type="AlphaFoldDB" id="A0ABC8SEI0"/>
<evidence type="ECO:0000256" key="1">
    <source>
        <dbReference type="ARBA" id="ARBA00001954"/>
    </source>
</evidence>
<feature type="domain" description="Metallo-beta-lactamase" evidence="14">
    <location>
        <begin position="63"/>
        <end position="232"/>
    </location>
</feature>
<dbReference type="Gene3D" id="3.60.15.10">
    <property type="entry name" value="Ribonuclease Z/Hydroxyacylglutathione hydrolase-like"/>
    <property type="match status" value="1"/>
</dbReference>
<keyword evidence="4" id="KW-0479">Metal-binding</keyword>
<keyword evidence="7" id="KW-0007">Acetylation</keyword>
<evidence type="ECO:0000256" key="5">
    <source>
        <dbReference type="ARBA" id="ARBA00022946"/>
    </source>
</evidence>
<evidence type="ECO:0000256" key="9">
    <source>
        <dbReference type="ARBA" id="ARBA00023004"/>
    </source>
</evidence>
<dbReference type="FunFam" id="3.60.15.10:FF:000013">
    <property type="entry name" value="Persulfide dioxygenase ETHE1, mitochondrial"/>
    <property type="match status" value="1"/>
</dbReference>
<proteinExistence type="inferred from homology"/>
<name>A0ABC8SEI0_9AQUA</name>
<comment type="catalytic activity">
    <reaction evidence="11">
        <text>S-sulfanylglutathione + O2 + H2O = sulfite + glutathione + 2 H(+)</text>
        <dbReference type="Rhea" id="RHEA:12981"/>
        <dbReference type="ChEBI" id="CHEBI:15377"/>
        <dbReference type="ChEBI" id="CHEBI:15378"/>
        <dbReference type="ChEBI" id="CHEBI:15379"/>
        <dbReference type="ChEBI" id="CHEBI:17359"/>
        <dbReference type="ChEBI" id="CHEBI:57925"/>
        <dbReference type="ChEBI" id="CHEBI:58905"/>
        <dbReference type="EC" id="1.13.11.18"/>
    </reaction>
</comment>
<dbReference type="CDD" id="cd07724">
    <property type="entry name" value="POD-like_MBL-fold"/>
    <property type="match status" value="1"/>
</dbReference>
<organism evidence="15 16">
    <name type="scientific">Ilex paraguariensis</name>
    <name type="common">yerba mate</name>
    <dbReference type="NCBI Taxonomy" id="185542"/>
    <lineage>
        <taxon>Eukaryota</taxon>
        <taxon>Viridiplantae</taxon>
        <taxon>Streptophyta</taxon>
        <taxon>Embryophyta</taxon>
        <taxon>Tracheophyta</taxon>
        <taxon>Spermatophyta</taxon>
        <taxon>Magnoliopsida</taxon>
        <taxon>eudicotyledons</taxon>
        <taxon>Gunneridae</taxon>
        <taxon>Pentapetalae</taxon>
        <taxon>asterids</taxon>
        <taxon>campanulids</taxon>
        <taxon>Aquifoliales</taxon>
        <taxon>Aquifoliaceae</taxon>
        <taxon>Ilex</taxon>
    </lineage>
</organism>
<comment type="subcellular location">
    <subcellularLocation>
        <location evidence="2">Mitochondrion</location>
    </subcellularLocation>
</comment>
<accession>A0ABC8SEI0</accession>
<evidence type="ECO:0000256" key="7">
    <source>
        <dbReference type="ARBA" id="ARBA00022990"/>
    </source>
</evidence>
<evidence type="ECO:0000256" key="12">
    <source>
        <dbReference type="ARBA" id="ARBA00066686"/>
    </source>
</evidence>
<dbReference type="Pfam" id="PF00753">
    <property type="entry name" value="Lactamase_B"/>
    <property type="match status" value="1"/>
</dbReference>
<dbReference type="PANTHER" id="PTHR43084:SF1">
    <property type="entry name" value="PERSULFIDE DIOXYGENASE ETHE1, MITOCHONDRIAL"/>
    <property type="match status" value="1"/>
</dbReference>
<dbReference type="GO" id="GO:0005739">
    <property type="term" value="C:mitochondrion"/>
    <property type="evidence" value="ECO:0007669"/>
    <property type="project" value="UniProtKB-SubCell"/>
</dbReference>
<dbReference type="SMART" id="SM00849">
    <property type="entry name" value="Lactamase_B"/>
    <property type="match status" value="1"/>
</dbReference>
<evidence type="ECO:0000313" key="16">
    <source>
        <dbReference type="Proteomes" id="UP001642360"/>
    </source>
</evidence>
<sequence>MLQLRFLQASLSPKPHLTFPLISSSGSLRISQTKLRSQMGSYTTSSQQPSKLLFRQLFEKESSTYTYLLANASHPEKPALLVDPVDKTVDRDLALVKDLGLKLIYAINTHVHADHVTGTGLIKTKVPGVKSIISKASDAKADLVVEPGDKICFGDLFLVVRATPGHTLGCVTYVTGDGPSRPQPRMAFTGDALLIRGCGRTDFQMKCIIDIVWELVSHDISCSGVACCVEVHSNYISQVHSQIFTLPKDTLVYPAHDYKGFTVSTVGEEMLFNARLTKDEEAFKNIMASK</sequence>
<dbReference type="EMBL" id="CAUOFW020002722">
    <property type="protein sequence ID" value="CAK9155540.1"/>
    <property type="molecule type" value="Genomic_DNA"/>
</dbReference>
<reference evidence="15 16" key="1">
    <citation type="submission" date="2024-02" db="EMBL/GenBank/DDBJ databases">
        <authorList>
            <person name="Vignale AGUSTIN F."/>
            <person name="Sosa J E."/>
            <person name="Modenutti C."/>
        </authorList>
    </citation>
    <scope>NUCLEOTIDE SEQUENCE [LARGE SCALE GENOMIC DNA]</scope>
</reference>